<organism evidence="1 2">
    <name type="scientific">Pseudoalteromonas peptidolytica F12-50-A1</name>
    <dbReference type="NCBI Taxonomy" id="1315280"/>
    <lineage>
        <taxon>Bacteria</taxon>
        <taxon>Pseudomonadati</taxon>
        <taxon>Pseudomonadota</taxon>
        <taxon>Gammaproteobacteria</taxon>
        <taxon>Alteromonadales</taxon>
        <taxon>Pseudoalteromonadaceae</taxon>
        <taxon>Pseudoalteromonas</taxon>
    </lineage>
</organism>
<comment type="caution">
    <text evidence="1">The sequence shown here is derived from an EMBL/GenBank/DDBJ whole genome shotgun (WGS) entry which is preliminary data.</text>
</comment>
<reference evidence="1 2" key="1">
    <citation type="submission" date="2015-06" db="EMBL/GenBank/DDBJ databases">
        <title>Genome sequence of Pseudoalteromonas peptidolytica.</title>
        <authorList>
            <person name="Xie B.-B."/>
            <person name="Rong J.-C."/>
            <person name="Qin Q.-L."/>
            <person name="Zhang Y.-Z."/>
        </authorList>
    </citation>
    <scope>NUCLEOTIDE SEQUENCE [LARGE SCALE GENOMIC DNA]</scope>
    <source>
        <strain evidence="1 2">F12-50-A1</strain>
    </source>
</reference>
<dbReference type="Proteomes" id="UP000660708">
    <property type="component" value="Unassembled WGS sequence"/>
</dbReference>
<gene>
    <name evidence="1" type="ORF">PPEP_a4325</name>
</gene>
<sequence length="66" mass="7364">MTCGGPREYIIYSTKHTNEQEIEKVVANITRQEKLDNEEKTPAVSCEPVMPVQTLCIANTCQAVPL</sequence>
<dbReference type="AlphaFoldDB" id="A0A8I0MZQ3"/>
<protein>
    <submittedName>
        <fullName evidence="1">Uncharacterized protein</fullName>
    </submittedName>
</protein>
<accession>A0A8I0MZQ3</accession>
<keyword evidence="2" id="KW-1185">Reference proteome</keyword>
<dbReference type="EMBL" id="AQHF01000029">
    <property type="protein sequence ID" value="MBE0347939.1"/>
    <property type="molecule type" value="Genomic_DNA"/>
</dbReference>
<proteinExistence type="predicted"/>
<evidence type="ECO:0000313" key="2">
    <source>
        <dbReference type="Proteomes" id="UP000660708"/>
    </source>
</evidence>
<evidence type="ECO:0000313" key="1">
    <source>
        <dbReference type="EMBL" id="MBE0347939.1"/>
    </source>
</evidence>
<name>A0A8I0MZQ3_9GAMM</name>